<dbReference type="Gene3D" id="3.40.50.970">
    <property type="match status" value="1"/>
</dbReference>
<proteinExistence type="inferred from homology"/>
<keyword evidence="3" id="KW-0786">Thiamine pyrophosphate</keyword>
<comment type="cofactor">
    <cofactor evidence="1">
        <name>thiamine diphosphate</name>
        <dbReference type="ChEBI" id="CHEBI:58937"/>
    </cofactor>
</comment>
<dbReference type="EMBL" id="CP003155">
    <property type="protein sequence ID" value="AEV29821.1"/>
    <property type="molecule type" value="Genomic_DNA"/>
</dbReference>
<dbReference type="PANTHER" id="PTHR43825">
    <property type="entry name" value="PYRUVATE DEHYDROGENASE E1 COMPONENT"/>
    <property type="match status" value="1"/>
</dbReference>
<name>G8QQX3_SPHPG</name>
<accession>G8QQX3</accession>
<dbReference type="PANTHER" id="PTHR43825:SF1">
    <property type="entry name" value="TRANSKETOLASE-LIKE PYRIMIDINE-BINDING DOMAIN-CONTAINING PROTEIN"/>
    <property type="match status" value="1"/>
</dbReference>
<dbReference type="SUPFAM" id="SSF52922">
    <property type="entry name" value="TK C-terminal domain-like"/>
    <property type="match status" value="1"/>
</dbReference>
<dbReference type="eggNOG" id="COG3958">
    <property type="taxonomic scope" value="Bacteria"/>
</dbReference>
<dbReference type="Pfam" id="PF02780">
    <property type="entry name" value="Transketolase_C"/>
    <property type="match status" value="1"/>
</dbReference>
<dbReference type="CDD" id="cd07033">
    <property type="entry name" value="TPP_PYR_DXS_TK_like"/>
    <property type="match status" value="1"/>
</dbReference>
<dbReference type="InterPro" id="IPR009014">
    <property type="entry name" value="Transketo_C/PFOR_II"/>
</dbReference>
<dbReference type="RefSeq" id="WP_014270664.1">
    <property type="nucleotide sequence ID" value="NC_016633.1"/>
</dbReference>
<dbReference type="KEGG" id="sgp:SpiGrapes_2034"/>
<feature type="domain" description="Transketolase-like pyrimidine-binding" evidence="4">
    <location>
        <begin position="8"/>
        <end position="173"/>
    </location>
</feature>
<protein>
    <submittedName>
        <fullName evidence="5">Transketolase, alpha subunit</fullName>
    </submittedName>
</protein>
<dbReference type="Pfam" id="PF02779">
    <property type="entry name" value="Transket_pyr"/>
    <property type="match status" value="1"/>
</dbReference>
<dbReference type="InterPro" id="IPR005475">
    <property type="entry name" value="Transketolase-like_Pyr-bd"/>
</dbReference>
<dbReference type="STRING" id="158190.SpiGrapes_2034"/>
<dbReference type="SMART" id="SM00861">
    <property type="entry name" value="Transket_pyr"/>
    <property type="match status" value="1"/>
</dbReference>
<reference evidence="5 6" key="1">
    <citation type="submission" date="2011-11" db="EMBL/GenBank/DDBJ databases">
        <title>Complete sequence of Spirochaeta sp. grapes.</title>
        <authorList>
            <consortium name="US DOE Joint Genome Institute"/>
            <person name="Lucas S."/>
            <person name="Han J."/>
            <person name="Lapidus A."/>
            <person name="Cheng J.-F."/>
            <person name="Goodwin L."/>
            <person name="Pitluck S."/>
            <person name="Peters L."/>
            <person name="Ovchinnikova G."/>
            <person name="Munk A.C."/>
            <person name="Detter J.C."/>
            <person name="Han C."/>
            <person name="Tapia R."/>
            <person name="Land M."/>
            <person name="Hauser L."/>
            <person name="Kyrpides N."/>
            <person name="Ivanova N."/>
            <person name="Pagani I."/>
            <person name="Ritalahtilisa K."/>
            <person name="Loeffler F."/>
            <person name="Woyke T."/>
        </authorList>
    </citation>
    <scope>NUCLEOTIDE SEQUENCE [LARGE SCALE GENOMIC DNA]</scope>
    <source>
        <strain evidence="6">ATCC BAA-1885 / DSM 22778 / Grapes</strain>
    </source>
</reference>
<evidence type="ECO:0000256" key="2">
    <source>
        <dbReference type="ARBA" id="ARBA00007131"/>
    </source>
</evidence>
<dbReference type="OrthoDB" id="9803371at2"/>
<organism evidence="5 6">
    <name type="scientific">Sphaerochaeta pleomorpha (strain ATCC BAA-1885 / DSM 22778 / Grapes)</name>
    <dbReference type="NCBI Taxonomy" id="158190"/>
    <lineage>
        <taxon>Bacteria</taxon>
        <taxon>Pseudomonadati</taxon>
        <taxon>Spirochaetota</taxon>
        <taxon>Spirochaetia</taxon>
        <taxon>Spirochaetales</taxon>
        <taxon>Sphaerochaetaceae</taxon>
        <taxon>Sphaerochaeta</taxon>
    </lineage>
</organism>
<dbReference type="InterPro" id="IPR033248">
    <property type="entry name" value="Transketolase_C"/>
</dbReference>
<dbReference type="FunFam" id="3.40.50.970:FF:000129">
    <property type="entry name" value="Transketolase"/>
    <property type="match status" value="1"/>
</dbReference>
<dbReference type="InterPro" id="IPR051157">
    <property type="entry name" value="PDH/Transketolase"/>
</dbReference>
<dbReference type="Gene3D" id="3.40.50.920">
    <property type="match status" value="1"/>
</dbReference>
<dbReference type="Proteomes" id="UP000005632">
    <property type="component" value="Chromosome"/>
</dbReference>
<evidence type="ECO:0000313" key="6">
    <source>
        <dbReference type="Proteomes" id="UP000005632"/>
    </source>
</evidence>
<evidence type="ECO:0000256" key="1">
    <source>
        <dbReference type="ARBA" id="ARBA00001964"/>
    </source>
</evidence>
<dbReference type="AlphaFoldDB" id="G8QQX3"/>
<dbReference type="InterPro" id="IPR029061">
    <property type="entry name" value="THDP-binding"/>
</dbReference>
<dbReference type="SUPFAM" id="SSF52518">
    <property type="entry name" value="Thiamin diphosphate-binding fold (THDP-binding)"/>
    <property type="match status" value="1"/>
</dbReference>
<sequence length="315" mass="34101">MRDTSTISNMRDAVMAAINDLATENQKVVMLDADLSSCIGSGSFCKVFPNRFYNCGIAEANMIGVAAGLASTGLIPFAHTFGCFASRRAYDQFFISVGYTHQVIHLVGSDPGITAQLNGGTHMPFEDIALMRQVPGVTIIDPSDTQSCYELMRQAYDLNKTSYTRAARKGASHRYPVGTKIELGKGIVLNEGDDVGIFATGEVLVAAAEKALPLLKEKGINATLVDLHTIRPLDYALVDQVAKRCKRILVCENGRYAGGVGEEIAGYLVKTNPVLMDFVNVGEQFGEVGKLDYLAKVFGFTAENIAKKAEDLVRR</sequence>
<gene>
    <name evidence="5" type="ordered locus">SpiGrapes_2034</name>
</gene>
<comment type="similarity">
    <text evidence="2">Belongs to the transketolase family.</text>
</comment>
<evidence type="ECO:0000313" key="5">
    <source>
        <dbReference type="EMBL" id="AEV29821.1"/>
    </source>
</evidence>
<dbReference type="HOGENOM" id="CLU_009227_1_1_12"/>
<evidence type="ECO:0000256" key="3">
    <source>
        <dbReference type="ARBA" id="ARBA00023052"/>
    </source>
</evidence>
<keyword evidence="6" id="KW-1185">Reference proteome</keyword>
<evidence type="ECO:0000259" key="4">
    <source>
        <dbReference type="SMART" id="SM00861"/>
    </source>
</evidence>